<organism evidence="1 2">
    <name type="scientific">Defluviicoccus vanus</name>
    <dbReference type="NCBI Taxonomy" id="111831"/>
    <lineage>
        <taxon>Bacteria</taxon>
        <taxon>Pseudomonadati</taxon>
        <taxon>Pseudomonadota</taxon>
        <taxon>Alphaproteobacteria</taxon>
        <taxon>Rhodospirillales</taxon>
        <taxon>Rhodospirillaceae</taxon>
        <taxon>Defluviicoccus</taxon>
    </lineage>
</organism>
<dbReference type="AlphaFoldDB" id="A0A7H1N084"/>
<name>A0A7H1N084_9PROT</name>
<dbReference type="EMBL" id="CP053923">
    <property type="protein sequence ID" value="QNT69120.1"/>
    <property type="molecule type" value="Genomic_DNA"/>
</dbReference>
<dbReference type="SUPFAM" id="SSF109709">
    <property type="entry name" value="KorB DNA-binding domain-like"/>
    <property type="match status" value="1"/>
</dbReference>
<dbReference type="KEGG" id="dvn:HQ394_06865"/>
<keyword evidence="2" id="KW-1185">Reference proteome</keyword>
<proteinExistence type="predicted"/>
<protein>
    <recommendedName>
        <fullName evidence="3">LacI family transcriptional regulator</fullName>
    </recommendedName>
</protein>
<evidence type="ECO:0000313" key="2">
    <source>
        <dbReference type="Proteomes" id="UP000516369"/>
    </source>
</evidence>
<evidence type="ECO:0008006" key="3">
    <source>
        <dbReference type="Google" id="ProtNLM"/>
    </source>
</evidence>
<evidence type="ECO:0000313" key="1">
    <source>
        <dbReference type="EMBL" id="QNT69120.1"/>
    </source>
</evidence>
<dbReference type="RefSeq" id="WP_190262632.1">
    <property type="nucleotide sequence ID" value="NZ_CP053923.1"/>
</dbReference>
<gene>
    <name evidence="1" type="ORF">HQ394_06865</name>
</gene>
<dbReference type="Proteomes" id="UP000516369">
    <property type="component" value="Chromosome"/>
</dbReference>
<dbReference type="Gene3D" id="1.10.10.2830">
    <property type="match status" value="1"/>
</dbReference>
<sequence>MKANRKIARANWELDGTTIIVTIPMTWKRRGGRKVIIAPDGGDAWALAKPRHDETLIRALARAHRWKRMLEDGPYRSAQEIAEAERVTRSFVNRLLRLTLLAPDIQEAILDGHQPKGMQLEELTRAMPIGWEAQRRLLATTG</sequence>
<accession>A0A7H1N084</accession>
<reference evidence="1 2" key="1">
    <citation type="submission" date="2020-05" db="EMBL/GenBank/DDBJ databases">
        <title>Complete closed genome sequence of Defluviicoccus vanus.</title>
        <authorList>
            <person name="Bessarab I."/>
            <person name="Arumugam K."/>
            <person name="Maszenan A.M."/>
            <person name="Seviour R.J."/>
            <person name="Williams R.B."/>
        </authorList>
    </citation>
    <scope>NUCLEOTIDE SEQUENCE [LARGE SCALE GENOMIC DNA]</scope>
    <source>
        <strain evidence="1 2">Ben 114</strain>
    </source>
</reference>